<dbReference type="InterPro" id="IPR042112">
    <property type="entry name" value="P_AcTrfase_dom2"/>
</dbReference>
<sequence length="587" mass="61456">MNRTILHLAPAQPGTSVEGTCRRLLEELGGRAIHIDLGPFFAVDPVKVAKDPERALSAAIDAVEKITQEVVVTSAQLPAALQPLAFALQARLAAELGAGMVLVTSDTNDSLDQVARIAAHQYHATVVGARLADGGWAGASEASSYRLLSGEFSNCAATPVHVGADESAGEVLKRLSSDTCLVVPVERMDILIGLIVALAAGKFPHPAAILVSGDTVPDSITRAWERFVPGVPLVQLGTAKKDEAVLEQARRAHAERPVTPLLFQRRLQEEARAVHKHIVLPEGTEPRIVKAAAEVLRIGGAELTLLGTPDAVRQVASSAGVDISGAHIIDPVNDPLRDRFADEYAELRAKKGITREQAFEKVGDVSYFGTMLVRDGLADGMVSGAVNTTAHTIRPAFEVIKTKPGAALVSSLFFMCLPDRVLGFGDCAVNPNPTAEQLADIAAASAITAKQFGLDPRVALLSYSTGSSGTGADVDLVKEATALLHEKAPDVCADGPIQFDAAVDETVARSKAPDSPVAGRANVLIFPDLSAGNAGYKAVQRTAGALAIGPVLQGLNKPVNDLSRGALVEDIVNTVLITAIQAGREAQ</sequence>
<dbReference type="InterPro" id="IPR042113">
    <property type="entry name" value="P_AcTrfase_dom1"/>
</dbReference>
<name>A0ABX7Y6W1_9ACTN</name>
<gene>
    <name evidence="9" type="primary">pta</name>
    <name evidence="9" type="ORF">J5A65_03050</name>
</gene>
<protein>
    <recommendedName>
        <fullName evidence="4">Phosphate acetyltransferase</fullName>
        <ecNumber evidence="3">2.3.1.8</ecNumber>
    </recommendedName>
    <alternativeName>
        <fullName evidence="7">Phosphotransacetylase</fullName>
    </alternativeName>
</protein>
<comment type="pathway">
    <text evidence="2">Metabolic intermediate biosynthesis; acetyl-CoA biosynthesis; acetyl-CoA from acetate: step 2/2.</text>
</comment>
<dbReference type="EMBL" id="CP072384">
    <property type="protein sequence ID" value="QUC08736.1"/>
    <property type="molecule type" value="Genomic_DNA"/>
</dbReference>
<dbReference type="Pfam" id="PF01515">
    <property type="entry name" value="PTA_PTB"/>
    <property type="match status" value="1"/>
</dbReference>
<evidence type="ECO:0000256" key="2">
    <source>
        <dbReference type="ARBA" id="ARBA00004989"/>
    </source>
</evidence>
<dbReference type="GO" id="GO:0008959">
    <property type="term" value="F:phosphate acetyltransferase activity"/>
    <property type="evidence" value="ECO:0007669"/>
    <property type="project" value="UniProtKB-EC"/>
</dbReference>
<keyword evidence="6 9" id="KW-0012">Acyltransferase</keyword>
<evidence type="ECO:0000256" key="3">
    <source>
        <dbReference type="ARBA" id="ARBA00012707"/>
    </source>
</evidence>
<evidence type="ECO:0000313" key="9">
    <source>
        <dbReference type="EMBL" id="QUC08736.1"/>
    </source>
</evidence>
<dbReference type="InterPro" id="IPR002505">
    <property type="entry name" value="PTA_PTB"/>
</dbReference>
<dbReference type="InterPro" id="IPR004614">
    <property type="entry name" value="P_AcTrfase"/>
</dbReference>
<dbReference type="NCBIfam" id="NF007233">
    <property type="entry name" value="PRK09653.1"/>
    <property type="match status" value="1"/>
</dbReference>
<dbReference type="Proteomes" id="UP000678513">
    <property type="component" value="Chromosome"/>
</dbReference>
<dbReference type="PANTHER" id="PTHR43356:SF3">
    <property type="entry name" value="PHOSPHATE ACETYLTRANSFERASE"/>
    <property type="match status" value="1"/>
</dbReference>
<dbReference type="Gene3D" id="3.40.50.10750">
    <property type="entry name" value="Isocitrate/Isopropylmalate dehydrogenase-like"/>
    <property type="match status" value="1"/>
</dbReference>
<evidence type="ECO:0000256" key="1">
    <source>
        <dbReference type="ARBA" id="ARBA00000705"/>
    </source>
</evidence>
<comment type="catalytic activity">
    <reaction evidence="1">
        <text>acetyl-CoA + phosphate = acetyl phosphate + CoA</text>
        <dbReference type="Rhea" id="RHEA:19521"/>
        <dbReference type="ChEBI" id="CHEBI:22191"/>
        <dbReference type="ChEBI" id="CHEBI:43474"/>
        <dbReference type="ChEBI" id="CHEBI:57287"/>
        <dbReference type="ChEBI" id="CHEBI:57288"/>
        <dbReference type="EC" id="2.3.1.8"/>
    </reaction>
</comment>
<dbReference type="SUPFAM" id="SSF53659">
    <property type="entry name" value="Isocitrate/Isopropylmalate dehydrogenase-like"/>
    <property type="match status" value="1"/>
</dbReference>
<evidence type="ECO:0000313" key="10">
    <source>
        <dbReference type="Proteomes" id="UP000678513"/>
    </source>
</evidence>
<proteinExistence type="predicted"/>
<evidence type="ECO:0000256" key="6">
    <source>
        <dbReference type="ARBA" id="ARBA00023315"/>
    </source>
</evidence>
<organism evidence="9 10">
    <name type="scientific">Arachnia rubra</name>
    <dbReference type="NCBI Taxonomy" id="1547448"/>
    <lineage>
        <taxon>Bacteria</taxon>
        <taxon>Bacillati</taxon>
        <taxon>Actinomycetota</taxon>
        <taxon>Actinomycetes</taxon>
        <taxon>Propionibacteriales</taxon>
        <taxon>Propionibacteriaceae</taxon>
        <taxon>Arachnia</taxon>
    </lineage>
</organism>
<dbReference type="InterPro" id="IPR050500">
    <property type="entry name" value="Phos_Acetyltrans/Butyryltrans"/>
</dbReference>
<dbReference type="NCBIfam" id="NF004167">
    <property type="entry name" value="PRK05632.1"/>
    <property type="match status" value="1"/>
</dbReference>
<reference evidence="9 10" key="1">
    <citation type="submission" date="2021-03" db="EMBL/GenBank/DDBJ databases">
        <title>Human Oral Microbial Genomes.</title>
        <authorList>
            <person name="Johnston C.D."/>
            <person name="Chen T."/>
            <person name="Dewhirst F.E."/>
        </authorList>
    </citation>
    <scope>NUCLEOTIDE SEQUENCE [LARGE SCALE GENOMIC DNA]</scope>
    <source>
        <strain evidence="9 10">DSMZ 100122</strain>
    </source>
</reference>
<evidence type="ECO:0000256" key="4">
    <source>
        <dbReference type="ARBA" id="ARBA00021528"/>
    </source>
</evidence>
<accession>A0ABX7Y6W1</accession>
<dbReference type="PANTHER" id="PTHR43356">
    <property type="entry name" value="PHOSPHATE ACETYLTRANSFERASE"/>
    <property type="match status" value="1"/>
</dbReference>
<dbReference type="NCBIfam" id="TIGR00651">
    <property type="entry name" value="pta"/>
    <property type="match status" value="1"/>
</dbReference>
<keyword evidence="5 9" id="KW-0808">Transferase</keyword>
<evidence type="ECO:0000256" key="5">
    <source>
        <dbReference type="ARBA" id="ARBA00022679"/>
    </source>
</evidence>
<feature type="domain" description="Phosphate acetyl/butaryl transferase" evidence="8">
    <location>
        <begin position="263"/>
        <end position="579"/>
    </location>
</feature>
<dbReference type="RefSeq" id="WP_212325182.1">
    <property type="nucleotide sequence ID" value="NZ_AP024463.1"/>
</dbReference>
<evidence type="ECO:0000256" key="7">
    <source>
        <dbReference type="ARBA" id="ARBA00031108"/>
    </source>
</evidence>
<dbReference type="EC" id="2.3.1.8" evidence="3"/>
<keyword evidence="10" id="KW-1185">Reference proteome</keyword>
<evidence type="ECO:0000259" key="8">
    <source>
        <dbReference type="Pfam" id="PF01515"/>
    </source>
</evidence>
<dbReference type="Gene3D" id="3.40.50.10950">
    <property type="match status" value="1"/>
</dbReference>